<reference evidence="2" key="1">
    <citation type="submission" date="2015-08" db="EMBL/GenBank/DDBJ databases">
        <authorList>
            <person name="Varghese N."/>
        </authorList>
    </citation>
    <scope>NUCLEOTIDE SEQUENCE [LARGE SCALE GENOMIC DNA]</scope>
    <source>
        <strain evidence="2">DSM 18181</strain>
    </source>
</reference>
<name>A0A0K6HQB1_9BURK</name>
<sequence length="168" mass="17877">MSADLPLDWIFEKTPKGRDELATRAHGLLPGQRNLLIMADGHRPVAELLKAGTDPQRCMQALRGLIDEGYLILSAGGTAGATAGALPRATVGVAASPTATNPHALLIALVEEQFGAQAPRLVQKIEQHPDTPEGRAAAVQACVKFVRLFIDEKQASAFAQRAQELLNP</sequence>
<dbReference type="STRING" id="339866.GCA_001418255_00094"/>
<dbReference type="Proteomes" id="UP000183649">
    <property type="component" value="Unassembled WGS sequence"/>
</dbReference>
<evidence type="ECO:0000313" key="1">
    <source>
        <dbReference type="EMBL" id="CUA93075.1"/>
    </source>
</evidence>
<dbReference type="AlphaFoldDB" id="A0A0K6HQB1"/>
<gene>
    <name evidence="1" type="ORF">Ga0061069_10195</name>
</gene>
<proteinExistence type="predicted"/>
<dbReference type="OrthoDB" id="8965824at2"/>
<protein>
    <submittedName>
        <fullName evidence="1">Uncharacterized protein</fullName>
    </submittedName>
</protein>
<evidence type="ECO:0000313" key="2">
    <source>
        <dbReference type="Proteomes" id="UP000183649"/>
    </source>
</evidence>
<keyword evidence="2" id="KW-1185">Reference proteome</keyword>
<dbReference type="EMBL" id="CYHF01000001">
    <property type="protein sequence ID" value="CUA93075.1"/>
    <property type="molecule type" value="Genomic_DNA"/>
</dbReference>
<accession>A0A0K6HQB1</accession>
<dbReference type="RefSeq" id="WP_055449071.1">
    <property type="nucleotide sequence ID" value="NZ_CYHF01000001.1"/>
</dbReference>
<organism evidence="1 2">
    <name type="scientific">Thiomonas bhubaneswarensis</name>
    <dbReference type="NCBI Taxonomy" id="339866"/>
    <lineage>
        <taxon>Bacteria</taxon>
        <taxon>Pseudomonadati</taxon>
        <taxon>Pseudomonadota</taxon>
        <taxon>Betaproteobacteria</taxon>
        <taxon>Burkholderiales</taxon>
        <taxon>Thiomonas</taxon>
    </lineage>
</organism>